<gene>
    <name evidence="1" type="ORF">ACJIZ3_025015</name>
</gene>
<comment type="caution">
    <text evidence="1">The sequence shown here is derived from an EMBL/GenBank/DDBJ whole genome shotgun (WGS) entry which is preliminary data.</text>
</comment>
<accession>A0ABD3TTI0</accession>
<proteinExistence type="predicted"/>
<dbReference type="Proteomes" id="UP001634393">
    <property type="component" value="Unassembled WGS sequence"/>
</dbReference>
<dbReference type="EMBL" id="JBJXBP010000003">
    <property type="protein sequence ID" value="KAL3840424.1"/>
    <property type="molecule type" value="Genomic_DNA"/>
</dbReference>
<reference evidence="1 2" key="1">
    <citation type="submission" date="2024-12" db="EMBL/GenBank/DDBJ databases">
        <title>The unique morphological basis and parallel evolutionary history of personate flowers in Penstemon.</title>
        <authorList>
            <person name="Depatie T.H."/>
            <person name="Wessinger C.A."/>
        </authorList>
    </citation>
    <scope>NUCLEOTIDE SEQUENCE [LARGE SCALE GENOMIC DNA]</scope>
    <source>
        <strain evidence="1">WTNN_2</strain>
        <tissue evidence="1">Leaf</tissue>
    </source>
</reference>
<organism evidence="1 2">
    <name type="scientific">Penstemon smallii</name>
    <dbReference type="NCBI Taxonomy" id="265156"/>
    <lineage>
        <taxon>Eukaryota</taxon>
        <taxon>Viridiplantae</taxon>
        <taxon>Streptophyta</taxon>
        <taxon>Embryophyta</taxon>
        <taxon>Tracheophyta</taxon>
        <taxon>Spermatophyta</taxon>
        <taxon>Magnoliopsida</taxon>
        <taxon>eudicotyledons</taxon>
        <taxon>Gunneridae</taxon>
        <taxon>Pentapetalae</taxon>
        <taxon>asterids</taxon>
        <taxon>lamiids</taxon>
        <taxon>Lamiales</taxon>
        <taxon>Plantaginaceae</taxon>
        <taxon>Cheloneae</taxon>
        <taxon>Penstemon</taxon>
    </lineage>
</organism>
<sequence length="83" mass="9167">MILEPIKHVFPFNFPILAELCSDLFDLLGVRGAHSTPVQHFQDSYLFLRWIPPRPPRSNETLEIKTAISGGGIFGGGGGQFRG</sequence>
<keyword evidence="2" id="KW-1185">Reference proteome</keyword>
<protein>
    <submittedName>
        <fullName evidence="1">Uncharacterized protein</fullName>
    </submittedName>
</protein>
<evidence type="ECO:0000313" key="1">
    <source>
        <dbReference type="EMBL" id="KAL3840424.1"/>
    </source>
</evidence>
<evidence type="ECO:0000313" key="2">
    <source>
        <dbReference type="Proteomes" id="UP001634393"/>
    </source>
</evidence>
<name>A0ABD3TTI0_9LAMI</name>
<dbReference type="AlphaFoldDB" id="A0ABD3TTI0"/>